<dbReference type="Proteomes" id="UP000239711">
    <property type="component" value="Unassembled WGS sequence"/>
</dbReference>
<dbReference type="InterPro" id="IPR036388">
    <property type="entry name" value="WH-like_DNA-bd_sf"/>
</dbReference>
<dbReference type="Gene3D" id="1.10.1740.10">
    <property type="match status" value="1"/>
</dbReference>
<keyword evidence="2 6" id="KW-0805">Transcription regulation</keyword>
<dbReference type="GO" id="GO:0003677">
    <property type="term" value="F:DNA binding"/>
    <property type="evidence" value="ECO:0007669"/>
    <property type="project" value="UniProtKB-KW"/>
</dbReference>
<evidence type="ECO:0000313" key="10">
    <source>
        <dbReference type="Proteomes" id="UP000239711"/>
    </source>
</evidence>
<dbReference type="Gene3D" id="1.10.10.10">
    <property type="entry name" value="Winged helix-like DNA-binding domain superfamily/Winged helix DNA-binding domain"/>
    <property type="match status" value="1"/>
</dbReference>
<dbReference type="GO" id="GO:0006352">
    <property type="term" value="P:DNA-templated transcription initiation"/>
    <property type="evidence" value="ECO:0007669"/>
    <property type="project" value="InterPro"/>
</dbReference>
<sequence length="171" mass="20424">MSTIHLQQQIEQSRSVLTKFARKFTKDPDDIQDLVQETLVKSIKYIDEYDNNPRIMSWLYVIMKNLFINRYRRGQRRLEYENAHTYDVRAAGCNEPFSQNHSEGKFMMEDIESAMKKLPAESREIFNMHIDGYKYREIAEYFNMPEGTVKTRIHHARKFLQAQLSTYNKAN</sequence>
<evidence type="ECO:0000256" key="4">
    <source>
        <dbReference type="ARBA" id="ARBA00023125"/>
    </source>
</evidence>
<dbReference type="PANTHER" id="PTHR43133:SF25">
    <property type="entry name" value="RNA POLYMERASE SIGMA FACTOR RFAY-RELATED"/>
    <property type="match status" value="1"/>
</dbReference>
<dbReference type="GO" id="GO:0016987">
    <property type="term" value="F:sigma factor activity"/>
    <property type="evidence" value="ECO:0007669"/>
    <property type="project" value="UniProtKB-KW"/>
</dbReference>
<organism evidence="9 10">
    <name type="scientific">Sphingobacterium haloxyli</name>
    <dbReference type="NCBI Taxonomy" id="2100533"/>
    <lineage>
        <taxon>Bacteria</taxon>
        <taxon>Pseudomonadati</taxon>
        <taxon>Bacteroidota</taxon>
        <taxon>Sphingobacteriia</taxon>
        <taxon>Sphingobacteriales</taxon>
        <taxon>Sphingobacteriaceae</taxon>
        <taxon>Sphingobacterium</taxon>
    </lineage>
</organism>
<evidence type="ECO:0000256" key="5">
    <source>
        <dbReference type="ARBA" id="ARBA00023163"/>
    </source>
</evidence>
<feature type="domain" description="RNA polymerase sigma factor 70 region 4 type 2" evidence="8">
    <location>
        <begin position="109"/>
        <end position="160"/>
    </location>
</feature>
<dbReference type="Pfam" id="PF08281">
    <property type="entry name" value="Sigma70_r4_2"/>
    <property type="match status" value="1"/>
</dbReference>
<evidence type="ECO:0000256" key="1">
    <source>
        <dbReference type="ARBA" id="ARBA00010641"/>
    </source>
</evidence>
<protein>
    <recommendedName>
        <fullName evidence="6">RNA polymerase sigma factor</fullName>
    </recommendedName>
</protein>
<evidence type="ECO:0000259" key="7">
    <source>
        <dbReference type="Pfam" id="PF04542"/>
    </source>
</evidence>
<dbReference type="InterPro" id="IPR007627">
    <property type="entry name" value="RNA_pol_sigma70_r2"/>
</dbReference>
<keyword evidence="10" id="KW-1185">Reference proteome</keyword>
<dbReference type="InterPro" id="IPR013325">
    <property type="entry name" value="RNA_pol_sigma_r2"/>
</dbReference>
<dbReference type="InterPro" id="IPR000838">
    <property type="entry name" value="RNA_pol_sigma70_ECF_CS"/>
</dbReference>
<keyword evidence="4 6" id="KW-0238">DNA-binding</keyword>
<dbReference type="CDD" id="cd06171">
    <property type="entry name" value="Sigma70_r4"/>
    <property type="match status" value="1"/>
</dbReference>
<dbReference type="SUPFAM" id="SSF88659">
    <property type="entry name" value="Sigma3 and sigma4 domains of RNA polymerase sigma factors"/>
    <property type="match status" value="1"/>
</dbReference>
<reference evidence="9 10" key="1">
    <citation type="submission" date="2018-02" db="EMBL/GenBank/DDBJ databases">
        <title>The draft genome of Sphingobacterium sp. 5JN-11.</title>
        <authorList>
            <person name="Liu L."/>
            <person name="Li L."/>
            <person name="Liang L."/>
            <person name="Zhang X."/>
            <person name="Wang T."/>
        </authorList>
    </citation>
    <scope>NUCLEOTIDE SEQUENCE [LARGE SCALE GENOMIC DNA]</scope>
    <source>
        <strain evidence="9 10">5JN-11</strain>
    </source>
</reference>
<dbReference type="PANTHER" id="PTHR43133">
    <property type="entry name" value="RNA POLYMERASE ECF-TYPE SIGMA FACTO"/>
    <property type="match status" value="1"/>
</dbReference>
<dbReference type="EMBL" id="PVBQ01000010">
    <property type="protein sequence ID" value="PRD46793.1"/>
    <property type="molecule type" value="Genomic_DNA"/>
</dbReference>
<dbReference type="RefSeq" id="WP_105717458.1">
    <property type="nucleotide sequence ID" value="NZ_PVBQ01000010.1"/>
</dbReference>
<evidence type="ECO:0000313" key="9">
    <source>
        <dbReference type="EMBL" id="PRD46793.1"/>
    </source>
</evidence>
<keyword evidence="3 6" id="KW-0731">Sigma factor</keyword>
<dbReference type="InterPro" id="IPR039425">
    <property type="entry name" value="RNA_pol_sigma-70-like"/>
</dbReference>
<comment type="similarity">
    <text evidence="1 6">Belongs to the sigma-70 factor family. ECF subfamily.</text>
</comment>
<feature type="domain" description="RNA polymerase sigma-70 region 2" evidence="7">
    <location>
        <begin position="10"/>
        <end position="77"/>
    </location>
</feature>
<proteinExistence type="inferred from homology"/>
<dbReference type="InterPro" id="IPR014284">
    <property type="entry name" value="RNA_pol_sigma-70_dom"/>
</dbReference>
<dbReference type="OrthoDB" id="9803470at2"/>
<dbReference type="Pfam" id="PF04542">
    <property type="entry name" value="Sigma70_r2"/>
    <property type="match status" value="1"/>
</dbReference>
<accession>A0A2S9J1X9</accession>
<dbReference type="SUPFAM" id="SSF88946">
    <property type="entry name" value="Sigma2 domain of RNA polymerase sigma factors"/>
    <property type="match status" value="1"/>
</dbReference>
<dbReference type="InterPro" id="IPR013249">
    <property type="entry name" value="RNA_pol_sigma70_r4_t2"/>
</dbReference>
<dbReference type="NCBIfam" id="TIGR02937">
    <property type="entry name" value="sigma70-ECF"/>
    <property type="match status" value="1"/>
</dbReference>
<dbReference type="InterPro" id="IPR013324">
    <property type="entry name" value="RNA_pol_sigma_r3/r4-like"/>
</dbReference>
<dbReference type="PROSITE" id="PS01063">
    <property type="entry name" value="SIGMA70_ECF"/>
    <property type="match status" value="1"/>
</dbReference>
<evidence type="ECO:0000256" key="2">
    <source>
        <dbReference type="ARBA" id="ARBA00023015"/>
    </source>
</evidence>
<dbReference type="AlphaFoldDB" id="A0A2S9J1X9"/>
<gene>
    <name evidence="9" type="ORF">C5745_13065</name>
</gene>
<evidence type="ECO:0000256" key="3">
    <source>
        <dbReference type="ARBA" id="ARBA00023082"/>
    </source>
</evidence>
<comment type="caution">
    <text evidence="9">The sequence shown here is derived from an EMBL/GenBank/DDBJ whole genome shotgun (WGS) entry which is preliminary data.</text>
</comment>
<evidence type="ECO:0000256" key="6">
    <source>
        <dbReference type="RuleBase" id="RU000716"/>
    </source>
</evidence>
<name>A0A2S9J1X9_9SPHI</name>
<evidence type="ECO:0000259" key="8">
    <source>
        <dbReference type="Pfam" id="PF08281"/>
    </source>
</evidence>
<keyword evidence="5 6" id="KW-0804">Transcription</keyword>